<dbReference type="Proteomes" id="UP000234254">
    <property type="component" value="Unassembled WGS sequence"/>
</dbReference>
<dbReference type="GO" id="GO:0020037">
    <property type="term" value="F:heme binding"/>
    <property type="evidence" value="ECO:0007669"/>
    <property type="project" value="InterPro"/>
</dbReference>
<evidence type="ECO:0000256" key="5">
    <source>
        <dbReference type="ARBA" id="ARBA00023002"/>
    </source>
</evidence>
<dbReference type="GO" id="GO:0016705">
    <property type="term" value="F:oxidoreductase activity, acting on paired donors, with incorporation or reduction of molecular oxygen"/>
    <property type="evidence" value="ECO:0007669"/>
    <property type="project" value="InterPro"/>
</dbReference>
<dbReference type="GeneID" id="36541261"/>
<dbReference type="GO" id="GO:0004497">
    <property type="term" value="F:monooxygenase activity"/>
    <property type="evidence" value="ECO:0007669"/>
    <property type="project" value="UniProtKB-KW"/>
</dbReference>
<dbReference type="InterPro" id="IPR002401">
    <property type="entry name" value="Cyt_P450_E_grp-I"/>
</dbReference>
<comment type="similarity">
    <text evidence="2">Belongs to the cytochrome P450 family.</text>
</comment>
<dbReference type="GO" id="GO:0005506">
    <property type="term" value="F:iron ion binding"/>
    <property type="evidence" value="ECO:0007669"/>
    <property type="project" value="InterPro"/>
</dbReference>
<accession>A0A2I1CXL5</accession>
<dbReference type="InterPro" id="IPR036396">
    <property type="entry name" value="Cyt_P450_sf"/>
</dbReference>
<evidence type="ECO:0000256" key="6">
    <source>
        <dbReference type="ARBA" id="ARBA00023004"/>
    </source>
</evidence>
<dbReference type="OrthoDB" id="1470350at2759"/>
<dbReference type="Pfam" id="PF00067">
    <property type="entry name" value="p450"/>
    <property type="match status" value="1"/>
</dbReference>
<evidence type="ECO:0000313" key="9">
    <source>
        <dbReference type="EMBL" id="PKY02367.1"/>
    </source>
</evidence>
<dbReference type="InterPro" id="IPR001128">
    <property type="entry name" value="Cyt_P450"/>
</dbReference>
<dbReference type="AlphaFoldDB" id="A0A2I1CXL5"/>
<dbReference type="PANTHER" id="PTHR46300:SF1">
    <property type="entry name" value="P450, PUTATIVE (EUROFUNG)-RELATED"/>
    <property type="match status" value="1"/>
</dbReference>
<dbReference type="PANTHER" id="PTHR46300">
    <property type="entry name" value="P450, PUTATIVE (EUROFUNG)-RELATED-RELATED"/>
    <property type="match status" value="1"/>
</dbReference>
<feature type="binding site" description="axial binding residue" evidence="8">
    <location>
        <position position="420"/>
    </location>
    <ligand>
        <name>heme</name>
        <dbReference type="ChEBI" id="CHEBI:30413"/>
    </ligand>
    <ligandPart>
        <name>Fe</name>
        <dbReference type="ChEBI" id="CHEBI:18248"/>
    </ligandPart>
</feature>
<name>A0A2I1CXL5_ASPC2</name>
<dbReference type="Gene3D" id="1.10.630.10">
    <property type="entry name" value="Cytochrome P450"/>
    <property type="match status" value="1"/>
</dbReference>
<dbReference type="PRINTS" id="PR00463">
    <property type="entry name" value="EP450I"/>
</dbReference>
<comment type="caution">
    <text evidence="9">The sequence shown here is derived from an EMBL/GenBank/DDBJ whole genome shotgun (WGS) entry which is preliminary data.</text>
</comment>
<keyword evidence="5" id="KW-0560">Oxidoreductase</keyword>
<sequence>MGLTITTALIALVVWRLLYEYRRDRGLPPGPRRLPLIGNLHQAPQVLPWRTFDAWCKQYGPIVSAQFGRQTTIFISDGAMAKDLLDKRSNIYSDRPWLVMARDNVTKGMHLLLRPYDDRYKLHQRMEAPVLAPRASSTYLPIQDLESKQLLRDLLSSNDFSHAFERYSISLLFALAYGFRIETGTEPELDWAREVQDNFVFAARVGTWIVDAIPILNTLPPRLAPWKRVAEKLYKVESEAHIRNMNRGLASDSWNWTKEFSKSKQSKEMDTLEFAYDLGILANAGFETTSVAMGIFVLATQAYPAFVARAQEELDRVVGHDRLPGPGDKNHLPYIQAVVEETLRWRPLAPQGVPHATTQEDTYGGYRIPKGATIVPLFWSMCQDGSHYERPLEFLPERWLAPSDDPDRFTNYFGFGRRICTGRHIAKNSLFMLITRILWGFNISRPRGPEGKPVPVDDLAFGSGFVSSPDPFQVVFEPRSEHAREVMESEWELTEKDLSVLMNGVKEHQKSLGLEIRA</sequence>
<dbReference type="SUPFAM" id="SSF48264">
    <property type="entry name" value="Cytochrome P450"/>
    <property type="match status" value="1"/>
</dbReference>
<keyword evidence="7" id="KW-0503">Monooxygenase</keyword>
<dbReference type="EMBL" id="MSFM01000010">
    <property type="protein sequence ID" value="PKY02367.1"/>
    <property type="molecule type" value="Genomic_DNA"/>
</dbReference>
<gene>
    <name evidence="9" type="ORF">P168DRAFT_240845</name>
</gene>
<evidence type="ECO:0000256" key="1">
    <source>
        <dbReference type="ARBA" id="ARBA00001971"/>
    </source>
</evidence>
<comment type="cofactor">
    <cofactor evidence="1 8">
        <name>heme</name>
        <dbReference type="ChEBI" id="CHEBI:30413"/>
    </cofactor>
</comment>
<evidence type="ECO:0000256" key="7">
    <source>
        <dbReference type="ARBA" id="ARBA00023033"/>
    </source>
</evidence>
<keyword evidence="10" id="KW-1185">Reference proteome</keyword>
<keyword evidence="4 8" id="KW-0479">Metal-binding</keyword>
<evidence type="ECO:0000313" key="10">
    <source>
        <dbReference type="Proteomes" id="UP000234254"/>
    </source>
</evidence>
<evidence type="ECO:0000256" key="2">
    <source>
        <dbReference type="ARBA" id="ARBA00010617"/>
    </source>
</evidence>
<dbReference type="VEuPathDB" id="FungiDB:P168DRAFT_240845"/>
<protein>
    <submittedName>
        <fullName evidence="9">Cytochrome P450 oxidoreductase</fullName>
    </submittedName>
</protein>
<keyword evidence="3 8" id="KW-0349">Heme</keyword>
<evidence type="ECO:0000256" key="4">
    <source>
        <dbReference type="ARBA" id="ARBA00022723"/>
    </source>
</evidence>
<reference evidence="9" key="1">
    <citation type="submission" date="2016-12" db="EMBL/GenBank/DDBJ databases">
        <title>The genomes of Aspergillus section Nigri reveals drivers in fungal speciation.</title>
        <authorList>
            <consortium name="DOE Joint Genome Institute"/>
            <person name="Vesth T.C."/>
            <person name="Nybo J."/>
            <person name="Theobald S."/>
            <person name="Brandl J."/>
            <person name="Frisvad J.C."/>
            <person name="Nielsen K.F."/>
            <person name="Lyhne E.K."/>
            <person name="Kogle M.E."/>
            <person name="Kuo A."/>
            <person name="Riley R."/>
            <person name="Clum A."/>
            <person name="Nolan M."/>
            <person name="Lipzen A."/>
            <person name="Salamov A."/>
            <person name="Henrissat B."/>
            <person name="Wiebenga A."/>
            <person name="De vries R.P."/>
            <person name="Grigoriev I.V."/>
            <person name="Mortensen U.H."/>
            <person name="Andersen M.R."/>
            <person name="Baker S.E."/>
        </authorList>
    </citation>
    <scope>NUCLEOTIDE SEQUENCE</scope>
    <source>
        <strain evidence="9">IBT 28561</strain>
    </source>
</reference>
<evidence type="ECO:0000256" key="3">
    <source>
        <dbReference type="ARBA" id="ARBA00022617"/>
    </source>
</evidence>
<dbReference type="InterPro" id="IPR050364">
    <property type="entry name" value="Cytochrome_P450_fung"/>
</dbReference>
<keyword evidence="6 8" id="KW-0408">Iron</keyword>
<dbReference type="CDD" id="cd11065">
    <property type="entry name" value="CYP64-like"/>
    <property type="match status" value="1"/>
</dbReference>
<proteinExistence type="inferred from homology"/>
<evidence type="ECO:0000256" key="8">
    <source>
        <dbReference type="PIRSR" id="PIRSR602401-1"/>
    </source>
</evidence>
<organism evidence="9 10">
    <name type="scientific">Aspergillus campestris (strain IBT 28561)</name>
    <dbReference type="NCBI Taxonomy" id="1392248"/>
    <lineage>
        <taxon>Eukaryota</taxon>
        <taxon>Fungi</taxon>
        <taxon>Dikarya</taxon>
        <taxon>Ascomycota</taxon>
        <taxon>Pezizomycotina</taxon>
        <taxon>Eurotiomycetes</taxon>
        <taxon>Eurotiomycetidae</taxon>
        <taxon>Eurotiales</taxon>
        <taxon>Aspergillaceae</taxon>
        <taxon>Aspergillus</taxon>
        <taxon>Aspergillus subgen. Circumdati</taxon>
    </lineage>
</organism>
<dbReference type="RefSeq" id="XP_024690961.1">
    <property type="nucleotide sequence ID" value="XM_024833737.1"/>
</dbReference>
<dbReference type="PRINTS" id="PR00385">
    <property type="entry name" value="P450"/>
</dbReference>